<organism evidence="1 2">
    <name type="scientific">Flavobacterium rivuli WB 3.3-2 = DSM 21788</name>
    <dbReference type="NCBI Taxonomy" id="1121895"/>
    <lineage>
        <taxon>Bacteria</taxon>
        <taxon>Pseudomonadati</taxon>
        <taxon>Bacteroidota</taxon>
        <taxon>Flavobacteriia</taxon>
        <taxon>Flavobacteriales</taxon>
        <taxon>Flavobacteriaceae</taxon>
        <taxon>Flavobacterium</taxon>
    </lineage>
</organism>
<gene>
    <name evidence="1" type="ORF">Q765_12420</name>
</gene>
<evidence type="ECO:0008006" key="3">
    <source>
        <dbReference type="Google" id="ProtNLM"/>
    </source>
</evidence>
<dbReference type="EMBL" id="JRLX01000013">
    <property type="protein sequence ID" value="KGO86115.1"/>
    <property type="molecule type" value="Genomic_DNA"/>
</dbReference>
<dbReference type="SUPFAM" id="SSF69360">
    <property type="entry name" value="Cell wall binding repeat"/>
    <property type="match status" value="1"/>
</dbReference>
<reference evidence="1 2" key="1">
    <citation type="submission" date="2013-09" db="EMBL/GenBank/DDBJ databases">
        <authorList>
            <person name="Zeng Z."/>
            <person name="Chen C."/>
        </authorList>
    </citation>
    <scope>NUCLEOTIDE SEQUENCE [LARGE SCALE GENOMIC DNA]</scope>
    <source>
        <strain evidence="1 2">WB 3.3-2</strain>
    </source>
</reference>
<evidence type="ECO:0000313" key="1">
    <source>
        <dbReference type="EMBL" id="KGO86115.1"/>
    </source>
</evidence>
<proteinExistence type="predicted"/>
<sequence length="616" mass="69690">MKLLLIFIVLLTTLIATAQKKPLFRIIENNKVGYMNADGNVIIAPVYNSGSDFKSGMAAVRKDALYGFINSEGVFILPPIYDLAEPFFNNCEYTYVVLNGENKFINKKGENIINREFRGFYYINNETGMLYTPDSINVIYDLKHKKSLSELKNTNAGPFSNGVSTAYTTKGIPYVINLKGDHIVPTGKYDDINDYYNGIAIAVKKNGDGGSSYLSAIDTKGIELFTHNYDRMFIDGDTHFSNGFAPLSFRKKEGEYDYFTSYINTKGKVVFNDTTVTEATNFSNNRAFILIKNKYMLIDTNFKKVTETSFSNVPKGGFTNGYAVVENDYSIGVIDINGKYIIEPLADASDGVIIGDYFFYEKYINDEDVYGVISLKGNEILKPILQHYDSEGFVNGLLQTTVNNKLTYFNTKGSMIWQQKDAAASGPHTLNIDYMNRGYFYAYSNETEEKYNGWGRSRNYPKTITPDKNFTPNTLSVSIDTTQPKIFRDIYAGYNLYITNTTGADITFSAEDSRLYVTLQAMDANGIWKNIEYTPNSWCGNSYHTVTLPVNSYWEFTIPKYEGYFKTKIRAVLKTKSGKNNDPEIFSNSIDASVNPAQFFNKNRYTASSLMDPYFE</sequence>
<accession>A0A0A2MCW7</accession>
<dbReference type="AlphaFoldDB" id="A0A0A2MCW7"/>
<dbReference type="eggNOG" id="COG5263">
    <property type="taxonomic scope" value="Bacteria"/>
</dbReference>
<dbReference type="PANTHER" id="PTHR37841:SF1">
    <property type="entry name" value="DUF3298 DOMAIN-CONTAINING PROTEIN"/>
    <property type="match status" value="1"/>
</dbReference>
<dbReference type="STRING" id="1121895.GCA_000378485_03301"/>
<dbReference type="InterPro" id="IPR032774">
    <property type="entry name" value="WG_beta_rep"/>
</dbReference>
<dbReference type="PANTHER" id="PTHR37841">
    <property type="entry name" value="GLR2918 PROTEIN"/>
    <property type="match status" value="1"/>
</dbReference>
<evidence type="ECO:0000313" key="2">
    <source>
        <dbReference type="Proteomes" id="UP000030152"/>
    </source>
</evidence>
<comment type="caution">
    <text evidence="1">The sequence shown here is derived from an EMBL/GenBank/DDBJ whole genome shotgun (WGS) entry which is preliminary data.</text>
</comment>
<dbReference type="RefSeq" id="WP_020214476.1">
    <property type="nucleotide sequence ID" value="NZ_JRLX01000013.1"/>
</dbReference>
<dbReference type="Pfam" id="PF14903">
    <property type="entry name" value="WG_beta_rep"/>
    <property type="match status" value="3"/>
</dbReference>
<name>A0A0A2MCW7_9FLAO</name>
<dbReference type="Proteomes" id="UP000030152">
    <property type="component" value="Unassembled WGS sequence"/>
</dbReference>
<protein>
    <recommendedName>
        <fullName evidence="3">WG repeat-containing protein</fullName>
    </recommendedName>
</protein>
<keyword evidence="2" id="KW-1185">Reference proteome</keyword>
<dbReference type="OrthoDB" id="679755at2"/>